<protein>
    <submittedName>
        <fullName evidence="7">Polyisoprenyl-teichoic acid--peptidoglycan teichoic acid transferase TagU</fullName>
        <ecNumber evidence="7">2.7.8.-</ecNumber>
    </submittedName>
</protein>
<evidence type="ECO:0000313" key="8">
    <source>
        <dbReference type="Proteomes" id="UP000789833"/>
    </source>
</evidence>
<keyword evidence="2 5" id="KW-0812">Transmembrane</keyword>
<dbReference type="PANTHER" id="PTHR33392:SF6">
    <property type="entry name" value="POLYISOPRENYL-TEICHOIC ACID--PEPTIDOGLYCAN TEICHOIC ACID TRANSFERASE TAGU"/>
    <property type="match status" value="1"/>
</dbReference>
<dbReference type="RefSeq" id="WP_230501532.1">
    <property type="nucleotide sequence ID" value="NZ_CAKJTJ010000012.1"/>
</dbReference>
<feature type="transmembrane region" description="Helical" evidence="5">
    <location>
        <begin position="12"/>
        <end position="33"/>
    </location>
</feature>
<keyword evidence="5" id="KW-0472">Membrane</keyword>
<keyword evidence="7" id="KW-0808">Transferase</keyword>
<evidence type="ECO:0000256" key="5">
    <source>
        <dbReference type="SAM" id="Phobius"/>
    </source>
</evidence>
<keyword evidence="8" id="KW-1185">Reference proteome</keyword>
<dbReference type="NCBIfam" id="TIGR00350">
    <property type="entry name" value="lytR_cpsA_psr"/>
    <property type="match status" value="1"/>
</dbReference>
<reference evidence="7 8" key="1">
    <citation type="submission" date="2021-10" db="EMBL/GenBank/DDBJ databases">
        <authorList>
            <person name="Criscuolo A."/>
        </authorList>
    </citation>
    <scope>NUCLEOTIDE SEQUENCE [LARGE SCALE GENOMIC DNA]</scope>
    <source>
        <strain evidence="8">CIP 111883</strain>
    </source>
</reference>
<keyword evidence="3" id="KW-0735">Signal-anchor</keyword>
<comment type="similarity">
    <text evidence="1">Belongs to the LytR/CpsA/Psr (LCP) family.</text>
</comment>
<evidence type="ECO:0000259" key="6">
    <source>
        <dbReference type="Pfam" id="PF03816"/>
    </source>
</evidence>
<evidence type="ECO:0000256" key="1">
    <source>
        <dbReference type="ARBA" id="ARBA00006068"/>
    </source>
</evidence>
<feature type="domain" description="Cell envelope-related transcriptional attenuator" evidence="6">
    <location>
        <begin position="84"/>
        <end position="232"/>
    </location>
</feature>
<dbReference type="PANTHER" id="PTHR33392">
    <property type="entry name" value="POLYISOPRENYL-TEICHOIC ACID--PEPTIDOGLYCAN TEICHOIC ACID TRANSFERASE TAGU"/>
    <property type="match status" value="1"/>
</dbReference>
<dbReference type="GO" id="GO:0016740">
    <property type="term" value="F:transferase activity"/>
    <property type="evidence" value="ECO:0007669"/>
    <property type="project" value="UniProtKB-KW"/>
</dbReference>
<proteinExistence type="inferred from homology"/>
<dbReference type="Pfam" id="PF03816">
    <property type="entry name" value="LytR_cpsA_psr"/>
    <property type="match status" value="1"/>
</dbReference>
<sequence length="330" mass="37009">MRRKRRKRKMLRNIVIVLSLIGLLVIGGVTWYISDKLTEVFTDDEQLERGDKSALRQEGVSPSKDNFSVLLLGDDARPGESGARTDAILVATFNKDEHSIYLTSIPRDMRVEIVGKSELDKINHAYAFGGIDMAINTVEQFLDIPIDYYSVINFNGLVEIVDALGGIDVDVQLDFREKTPSGEYVQFQKGTQHLNGDAALAYSRMRKHPEGGGDRGRGQRQQQVIEAMINKAGGFTTITKFDEILDSIGDNIRTNLSFPNLISLQGYAKSLSQIEMIQLQGDDARIDNIYYMIPYEDNVYEVQDMLKRHLGLAVQSADDSNELTSDDFSN</sequence>
<dbReference type="Proteomes" id="UP000789833">
    <property type="component" value="Unassembled WGS sequence"/>
</dbReference>
<evidence type="ECO:0000313" key="7">
    <source>
        <dbReference type="EMBL" id="CAG9621647.1"/>
    </source>
</evidence>
<dbReference type="Gene3D" id="3.40.630.190">
    <property type="entry name" value="LCP protein"/>
    <property type="match status" value="1"/>
</dbReference>
<evidence type="ECO:0000256" key="2">
    <source>
        <dbReference type="ARBA" id="ARBA00022692"/>
    </source>
</evidence>
<dbReference type="InterPro" id="IPR004474">
    <property type="entry name" value="LytR_CpsA_psr"/>
</dbReference>
<dbReference type="EC" id="2.7.8.-" evidence="7"/>
<accession>A0ABN8AC74</accession>
<organism evidence="7 8">
    <name type="scientific">Sutcliffiella rhizosphaerae</name>
    <dbReference type="NCBI Taxonomy" id="2880967"/>
    <lineage>
        <taxon>Bacteria</taxon>
        <taxon>Bacillati</taxon>
        <taxon>Bacillota</taxon>
        <taxon>Bacilli</taxon>
        <taxon>Bacillales</taxon>
        <taxon>Bacillaceae</taxon>
        <taxon>Sutcliffiella</taxon>
    </lineage>
</organism>
<gene>
    <name evidence="7" type="primary">tagU_2</name>
    <name evidence="7" type="ORF">BACCIP111883_02420</name>
</gene>
<evidence type="ECO:0000256" key="3">
    <source>
        <dbReference type="ARBA" id="ARBA00022968"/>
    </source>
</evidence>
<name>A0ABN8AC74_9BACI</name>
<keyword evidence="4 5" id="KW-1133">Transmembrane helix</keyword>
<evidence type="ECO:0000256" key="4">
    <source>
        <dbReference type="ARBA" id="ARBA00022989"/>
    </source>
</evidence>
<comment type="caution">
    <text evidence="7">The sequence shown here is derived from an EMBL/GenBank/DDBJ whole genome shotgun (WGS) entry which is preliminary data.</text>
</comment>
<dbReference type="EMBL" id="CAKJTJ010000012">
    <property type="protein sequence ID" value="CAG9621647.1"/>
    <property type="molecule type" value="Genomic_DNA"/>
</dbReference>
<dbReference type="InterPro" id="IPR050922">
    <property type="entry name" value="LytR/CpsA/Psr_CW_biosynth"/>
</dbReference>